<evidence type="ECO:0000313" key="2">
    <source>
        <dbReference type="EMBL" id="NFV81148.1"/>
    </source>
</evidence>
<dbReference type="InterPro" id="IPR000758">
    <property type="entry name" value="Enterovir_OMP"/>
</dbReference>
<evidence type="ECO:0008006" key="4">
    <source>
        <dbReference type="Google" id="ProtNLM"/>
    </source>
</evidence>
<dbReference type="PROSITE" id="PS00695">
    <property type="entry name" value="ENT_VIR_OMP_2"/>
    <property type="match status" value="1"/>
</dbReference>
<dbReference type="GO" id="GO:0044384">
    <property type="term" value="C:host outer membrane"/>
    <property type="evidence" value="ECO:0007669"/>
    <property type="project" value="InterPro"/>
</dbReference>
<organism evidence="2 3">
    <name type="scientific">Magnetospirillum aberrantis SpK</name>
    <dbReference type="NCBI Taxonomy" id="908842"/>
    <lineage>
        <taxon>Bacteria</taxon>
        <taxon>Pseudomonadati</taxon>
        <taxon>Pseudomonadota</taxon>
        <taxon>Alphaproteobacteria</taxon>
        <taxon>Rhodospirillales</taxon>
        <taxon>Rhodospirillaceae</taxon>
        <taxon>Magnetospirillum</taxon>
    </lineage>
</organism>
<name>A0A7C9UV30_9PROT</name>
<evidence type="ECO:0000313" key="3">
    <source>
        <dbReference type="Proteomes" id="UP000480684"/>
    </source>
</evidence>
<keyword evidence="1" id="KW-0732">Signal</keyword>
<sequence length="194" mass="20194">MLRRFVLTTLLLIAAIPAAAEEARTRLVVGGLNLKGTDMRIELTGDHGGFSAGAVSGDVNAESGRMALGGYAAYAFDDVHLSSSLRGDQDRTVADFSAAYAGFGPDSVAAFRLGYEMGRTQAFSINPAQAGLNVFGGDYDPSGSMADLSLTLSFTHDVTPSLSLGGFAAASRQDGEHSAPEKDLRFGAGLGYKF</sequence>
<proteinExistence type="predicted"/>
<keyword evidence="3" id="KW-1185">Reference proteome</keyword>
<dbReference type="AlphaFoldDB" id="A0A7C9UV30"/>
<feature type="signal peptide" evidence="1">
    <location>
        <begin position="1"/>
        <end position="20"/>
    </location>
</feature>
<protein>
    <recommendedName>
        <fullName evidence="4">Porin family protein</fullName>
    </recommendedName>
</protein>
<gene>
    <name evidence="2" type="ORF">G4223_13600</name>
</gene>
<dbReference type="EMBL" id="JAAIYP010000039">
    <property type="protein sequence ID" value="NFV81148.1"/>
    <property type="molecule type" value="Genomic_DNA"/>
</dbReference>
<feature type="chain" id="PRO_5028815782" description="Porin family protein" evidence="1">
    <location>
        <begin position="21"/>
        <end position="194"/>
    </location>
</feature>
<accession>A0A7C9UV30</accession>
<dbReference type="Proteomes" id="UP000480684">
    <property type="component" value="Unassembled WGS sequence"/>
</dbReference>
<dbReference type="RefSeq" id="WP_163680742.1">
    <property type="nucleotide sequence ID" value="NZ_JAAIYP010000039.1"/>
</dbReference>
<reference evidence="2 3" key="1">
    <citation type="submission" date="2020-02" db="EMBL/GenBank/DDBJ databases">
        <authorList>
            <person name="Dziuba M."/>
            <person name="Kuznetsov B."/>
            <person name="Mardanov A."/>
            <person name="Ravin N."/>
            <person name="Grouzdev D."/>
        </authorList>
    </citation>
    <scope>NUCLEOTIDE SEQUENCE [LARGE SCALE GENOMIC DNA]</scope>
    <source>
        <strain evidence="2 3">SpK</strain>
    </source>
</reference>
<evidence type="ECO:0000256" key="1">
    <source>
        <dbReference type="SAM" id="SignalP"/>
    </source>
</evidence>
<comment type="caution">
    <text evidence="2">The sequence shown here is derived from an EMBL/GenBank/DDBJ whole genome shotgun (WGS) entry which is preliminary data.</text>
</comment>